<gene>
    <name evidence="2" type="ORF">DPMN_013610</name>
</gene>
<sequence>MHQTPRETQETTLQPLTQGPAEGIAARAIIQFPADAFRTWPPSSRRGTTGEKLPYRTDFRPKRYNV</sequence>
<evidence type="ECO:0000256" key="1">
    <source>
        <dbReference type="SAM" id="MobiDB-lite"/>
    </source>
</evidence>
<feature type="compositionally biased region" description="Basic and acidic residues" evidence="1">
    <location>
        <begin position="53"/>
        <end position="66"/>
    </location>
</feature>
<comment type="caution">
    <text evidence="2">The sequence shown here is derived from an EMBL/GenBank/DDBJ whole genome shotgun (WGS) entry which is preliminary data.</text>
</comment>
<feature type="region of interest" description="Disordered" evidence="1">
    <location>
        <begin position="1"/>
        <end position="22"/>
    </location>
</feature>
<dbReference type="EMBL" id="JAIWYP010000001">
    <property type="protein sequence ID" value="KAH3889551.1"/>
    <property type="molecule type" value="Genomic_DNA"/>
</dbReference>
<proteinExistence type="predicted"/>
<dbReference type="Proteomes" id="UP000828390">
    <property type="component" value="Unassembled WGS sequence"/>
</dbReference>
<evidence type="ECO:0000313" key="3">
    <source>
        <dbReference type="Proteomes" id="UP000828390"/>
    </source>
</evidence>
<feature type="region of interest" description="Disordered" evidence="1">
    <location>
        <begin position="38"/>
        <end position="66"/>
    </location>
</feature>
<accession>A0A9D4N7P7</accession>
<protein>
    <submittedName>
        <fullName evidence="2">Uncharacterized protein</fullName>
    </submittedName>
</protein>
<organism evidence="2 3">
    <name type="scientific">Dreissena polymorpha</name>
    <name type="common">Zebra mussel</name>
    <name type="synonym">Mytilus polymorpha</name>
    <dbReference type="NCBI Taxonomy" id="45954"/>
    <lineage>
        <taxon>Eukaryota</taxon>
        <taxon>Metazoa</taxon>
        <taxon>Spiralia</taxon>
        <taxon>Lophotrochozoa</taxon>
        <taxon>Mollusca</taxon>
        <taxon>Bivalvia</taxon>
        <taxon>Autobranchia</taxon>
        <taxon>Heteroconchia</taxon>
        <taxon>Euheterodonta</taxon>
        <taxon>Imparidentia</taxon>
        <taxon>Neoheterodontei</taxon>
        <taxon>Myida</taxon>
        <taxon>Dreissenoidea</taxon>
        <taxon>Dreissenidae</taxon>
        <taxon>Dreissena</taxon>
    </lineage>
</organism>
<name>A0A9D4N7P7_DREPO</name>
<evidence type="ECO:0000313" key="2">
    <source>
        <dbReference type="EMBL" id="KAH3889551.1"/>
    </source>
</evidence>
<dbReference type="AlphaFoldDB" id="A0A9D4N7P7"/>
<keyword evidence="3" id="KW-1185">Reference proteome</keyword>
<reference evidence="2" key="1">
    <citation type="journal article" date="2019" name="bioRxiv">
        <title>The Genome of the Zebra Mussel, Dreissena polymorpha: A Resource for Invasive Species Research.</title>
        <authorList>
            <person name="McCartney M.A."/>
            <person name="Auch B."/>
            <person name="Kono T."/>
            <person name="Mallez S."/>
            <person name="Zhang Y."/>
            <person name="Obille A."/>
            <person name="Becker A."/>
            <person name="Abrahante J.E."/>
            <person name="Garbe J."/>
            <person name="Badalamenti J.P."/>
            <person name="Herman A."/>
            <person name="Mangelson H."/>
            <person name="Liachko I."/>
            <person name="Sullivan S."/>
            <person name="Sone E.D."/>
            <person name="Koren S."/>
            <person name="Silverstein K.A.T."/>
            <person name="Beckman K.B."/>
            <person name="Gohl D.M."/>
        </authorList>
    </citation>
    <scope>NUCLEOTIDE SEQUENCE</scope>
    <source>
        <strain evidence="2">Duluth1</strain>
        <tissue evidence="2">Whole animal</tissue>
    </source>
</reference>
<reference evidence="2" key="2">
    <citation type="submission" date="2020-11" db="EMBL/GenBank/DDBJ databases">
        <authorList>
            <person name="McCartney M.A."/>
            <person name="Auch B."/>
            <person name="Kono T."/>
            <person name="Mallez S."/>
            <person name="Becker A."/>
            <person name="Gohl D.M."/>
            <person name="Silverstein K.A.T."/>
            <person name="Koren S."/>
            <person name="Bechman K.B."/>
            <person name="Herman A."/>
            <person name="Abrahante J.E."/>
            <person name="Garbe J."/>
        </authorList>
    </citation>
    <scope>NUCLEOTIDE SEQUENCE</scope>
    <source>
        <strain evidence="2">Duluth1</strain>
        <tissue evidence="2">Whole animal</tissue>
    </source>
</reference>